<dbReference type="PANTHER" id="PTHR10110:SF126">
    <property type="entry name" value="NA(+)_H(+) EXCHANGER PROTEIN 7"/>
    <property type="match status" value="1"/>
</dbReference>
<keyword evidence="1" id="KW-0813">Transport</keyword>
<evidence type="ECO:0000256" key="1">
    <source>
        <dbReference type="ARBA" id="ARBA00022448"/>
    </source>
</evidence>
<organism evidence="3 4">
    <name type="scientific">Teladorsagia circumcincta</name>
    <name type="common">Brown stomach worm</name>
    <name type="synonym">Ostertagia circumcincta</name>
    <dbReference type="NCBI Taxonomy" id="45464"/>
    <lineage>
        <taxon>Eukaryota</taxon>
        <taxon>Metazoa</taxon>
        <taxon>Ecdysozoa</taxon>
        <taxon>Nematoda</taxon>
        <taxon>Chromadorea</taxon>
        <taxon>Rhabditida</taxon>
        <taxon>Rhabditina</taxon>
        <taxon>Rhabditomorpha</taxon>
        <taxon>Strongyloidea</taxon>
        <taxon>Trichostrongylidae</taxon>
        <taxon>Teladorsagia</taxon>
    </lineage>
</organism>
<dbReference type="OrthoDB" id="196264at2759"/>
<dbReference type="GO" id="GO:0005886">
    <property type="term" value="C:plasma membrane"/>
    <property type="evidence" value="ECO:0007669"/>
    <property type="project" value="TreeGrafter"/>
</dbReference>
<dbReference type="InterPro" id="IPR018422">
    <property type="entry name" value="Cation/H_exchanger_CPA1"/>
</dbReference>
<sequence length="150" mass="17356">VFFLTYIVNRFTGGVRHISFQEQFIMAYGGLRGAVSFSLAFMISDKVPVKNTILSATYMGGTIKSLVRYLNIRLARKEDNFRLFMEFNRGMIAHMTQGIEDLCGYKDRSVAHQLSVFSKAYVRPLIQRGYKNEQKGTERLVEMDRFETMK</sequence>
<evidence type="ECO:0000313" key="3">
    <source>
        <dbReference type="EMBL" id="PIO64692.1"/>
    </source>
</evidence>
<dbReference type="EMBL" id="KZ349663">
    <property type="protein sequence ID" value="PIO64692.1"/>
    <property type="molecule type" value="Genomic_DNA"/>
</dbReference>
<name>A0A2G9U4S6_TELCI</name>
<evidence type="ECO:0000313" key="4">
    <source>
        <dbReference type="Proteomes" id="UP000230423"/>
    </source>
</evidence>
<protein>
    <recommendedName>
        <fullName evidence="5">Cation/H+ exchanger domain-containing protein</fullName>
    </recommendedName>
</protein>
<dbReference type="AlphaFoldDB" id="A0A2G9U4S6"/>
<dbReference type="Proteomes" id="UP000230423">
    <property type="component" value="Unassembled WGS sequence"/>
</dbReference>
<keyword evidence="2" id="KW-0406">Ion transport</keyword>
<evidence type="ECO:0000256" key="2">
    <source>
        <dbReference type="ARBA" id="ARBA00023065"/>
    </source>
</evidence>
<dbReference type="GO" id="GO:0015385">
    <property type="term" value="F:sodium:proton antiporter activity"/>
    <property type="evidence" value="ECO:0007669"/>
    <property type="project" value="InterPro"/>
</dbReference>
<dbReference type="PANTHER" id="PTHR10110">
    <property type="entry name" value="SODIUM/HYDROGEN EXCHANGER"/>
    <property type="match status" value="1"/>
</dbReference>
<accession>A0A2G9U4S6</accession>
<keyword evidence="4" id="KW-1185">Reference proteome</keyword>
<proteinExistence type="predicted"/>
<dbReference type="GO" id="GO:0098719">
    <property type="term" value="P:sodium ion import across plasma membrane"/>
    <property type="evidence" value="ECO:0007669"/>
    <property type="project" value="TreeGrafter"/>
</dbReference>
<reference evidence="3 4" key="1">
    <citation type="submission" date="2015-09" db="EMBL/GenBank/DDBJ databases">
        <title>Draft genome of the parasitic nematode Teladorsagia circumcincta isolate WARC Sus (inbred).</title>
        <authorList>
            <person name="Mitreva M."/>
        </authorList>
    </citation>
    <scope>NUCLEOTIDE SEQUENCE [LARGE SCALE GENOMIC DNA]</scope>
    <source>
        <strain evidence="3 4">S</strain>
    </source>
</reference>
<gene>
    <name evidence="3" type="ORF">TELCIR_13670</name>
</gene>
<feature type="non-terminal residue" evidence="3">
    <location>
        <position position="1"/>
    </location>
</feature>
<dbReference type="GO" id="GO:0015386">
    <property type="term" value="F:potassium:proton antiporter activity"/>
    <property type="evidence" value="ECO:0007669"/>
    <property type="project" value="TreeGrafter"/>
</dbReference>
<dbReference type="GO" id="GO:0051453">
    <property type="term" value="P:regulation of intracellular pH"/>
    <property type="evidence" value="ECO:0007669"/>
    <property type="project" value="TreeGrafter"/>
</dbReference>
<evidence type="ECO:0008006" key="5">
    <source>
        <dbReference type="Google" id="ProtNLM"/>
    </source>
</evidence>